<evidence type="ECO:0000313" key="5">
    <source>
        <dbReference type="EMBL" id="MDC0749187.1"/>
    </source>
</evidence>
<dbReference type="InterPro" id="IPR004358">
    <property type="entry name" value="Sig_transdc_His_kin-like_C"/>
</dbReference>
<dbReference type="CDD" id="cd00075">
    <property type="entry name" value="HATPase"/>
    <property type="match status" value="1"/>
</dbReference>
<gene>
    <name evidence="5" type="ORF">POL67_48110</name>
</gene>
<dbReference type="EMBL" id="JAQNDO010000001">
    <property type="protein sequence ID" value="MDC0749187.1"/>
    <property type="molecule type" value="Genomic_DNA"/>
</dbReference>
<evidence type="ECO:0000256" key="1">
    <source>
        <dbReference type="ARBA" id="ARBA00000085"/>
    </source>
</evidence>
<dbReference type="Gene3D" id="3.30.565.10">
    <property type="entry name" value="Histidine kinase-like ATPase, C-terminal domain"/>
    <property type="match status" value="1"/>
</dbReference>
<dbReference type="EC" id="2.7.13.3" evidence="2"/>
<name>A0ABT5F7Q5_9BACT</name>
<keyword evidence="5" id="KW-0418">Kinase</keyword>
<dbReference type="PANTHER" id="PTHR43547">
    <property type="entry name" value="TWO-COMPONENT HISTIDINE KINASE"/>
    <property type="match status" value="1"/>
</dbReference>
<comment type="catalytic activity">
    <reaction evidence="1">
        <text>ATP + protein L-histidine = ADP + protein N-phospho-L-histidine.</text>
        <dbReference type="EC" id="2.7.13.3"/>
    </reaction>
</comment>
<keyword evidence="5" id="KW-0808">Transferase</keyword>
<dbReference type="SMART" id="SM00387">
    <property type="entry name" value="HATPase_c"/>
    <property type="match status" value="1"/>
</dbReference>
<organism evidence="5 6">
    <name type="scientific">Polyangium mundeleinium</name>
    <dbReference type="NCBI Taxonomy" id="2995306"/>
    <lineage>
        <taxon>Bacteria</taxon>
        <taxon>Pseudomonadati</taxon>
        <taxon>Myxococcota</taxon>
        <taxon>Polyangia</taxon>
        <taxon>Polyangiales</taxon>
        <taxon>Polyangiaceae</taxon>
        <taxon>Polyangium</taxon>
    </lineage>
</organism>
<evidence type="ECO:0000259" key="4">
    <source>
        <dbReference type="PROSITE" id="PS50109"/>
    </source>
</evidence>
<dbReference type="SUPFAM" id="SSF47384">
    <property type="entry name" value="Homodimeric domain of signal transducing histidine kinase"/>
    <property type="match status" value="1"/>
</dbReference>
<dbReference type="SMART" id="SM00388">
    <property type="entry name" value="HisKA"/>
    <property type="match status" value="1"/>
</dbReference>
<dbReference type="Pfam" id="PF00512">
    <property type="entry name" value="HisKA"/>
    <property type="match status" value="1"/>
</dbReference>
<dbReference type="CDD" id="cd00082">
    <property type="entry name" value="HisKA"/>
    <property type="match status" value="1"/>
</dbReference>
<dbReference type="InterPro" id="IPR005467">
    <property type="entry name" value="His_kinase_dom"/>
</dbReference>
<dbReference type="InterPro" id="IPR003661">
    <property type="entry name" value="HisK_dim/P_dom"/>
</dbReference>
<reference evidence="5 6" key="1">
    <citation type="submission" date="2022-11" db="EMBL/GenBank/DDBJ databases">
        <title>Minimal conservation of predation-associated metabolite biosynthetic gene clusters underscores biosynthetic potential of Myxococcota including descriptions for ten novel species: Archangium lansinium sp. nov., Myxococcus landrumus sp. nov., Nannocystis bai.</title>
        <authorList>
            <person name="Ahearne A."/>
            <person name="Stevens C."/>
            <person name="Dowd S."/>
        </authorList>
    </citation>
    <scope>NUCLEOTIDE SEQUENCE [LARGE SCALE GENOMIC DNA]</scope>
    <source>
        <strain evidence="5 6">RJM3</strain>
    </source>
</reference>
<dbReference type="PRINTS" id="PR00344">
    <property type="entry name" value="BCTRLSENSOR"/>
</dbReference>
<feature type="domain" description="Histidine kinase" evidence="4">
    <location>
        <begin position="170"/>
        <end position="379"/>
    </location>
</feature>
<dbReference type="InterPro" id="IPR003594">
    <property type="entry name" value="HATPase_dom"/>
</dbReference>
<sequence>MAKQSIVVELDDETIRSLAVLGQPNEVLVRLADSVSEAVHRPDHQRRARTDESLRIERDKADDRDAEALEPLDQRAAADAMLAHERAERRRDLAGILAHERQATDEDLTGERAHVDTLLVDQREANAQMVRAAIRAHELADEADAAMERAEESARELRRIAEFRELFMGILGHDLRNPLASIVTSAAALLRRGHLDEHDAKTAARIIRSSQRMSRMISQMLDFTRARLGGGFPLEPQPTDMGDVCRNVVEEFDATVDLEVEGDVTGAWDQDRLAEVLSNLAGNAIEHAARGTVARIKAHAEGAEVVVEVSNQGNDIPADVHPFIFEPFRRAKPQEKSATGNLGLGLYIAHEIVLSHGGTLEAHSAGGTTTFVMRLPRRSPSC</sequence>
<dbReference type="RefSeq" id="WP_271928736.1">
    <property type="nucleotide sequence ID" value="NZ_JAQNDO010000001.1"/>
</dbReference>
<dbReference type="InterPro" id="IPR036890">
    <property type="entry name" value="HATPase_C_sf"/>
</dbReference>
<keyword evidence="3" id="KW-0597">Phosphoprotein</keyword>
<dbReference type="PROSITE" id="PS50109">
    <property type="entry name" value="HIS_KIN"/>
    <property type="match status" value="1"/>
</dbReference>
<dbReference type="SUPFAM" id="SSF55874">
    <property type="entry name" value="ATPase domain of HSP90 chaperone/DNA topoisomerase II/histidine kinase"/>
    <property type="match status" value="1"/>
</dbReference>
<protein>
    <recommendedName>
        <fullName evidence="2">histidine kinase</fullName>
        <ecNumber evidence="2">2.7.13.3</ecNumber>
    </recommendedName>
</protein>
<comment type="caution">
    <text evidence="5">The sequence shown here is derived from an EMBL/GenBank/DDBJ whole genome shotgun (WGS) entry which is preliminary data.</text>
</comment>
<dbReference type="Pfam" id="PF02518">
    <property type="entry name" value="HATPase_c"/>
    <property type="match status" value="1"/>
</dbReference>
<accession>A0ABT5F7Q5</accession>
<dbReference type="PANTHER" id="PTHR43547:SF2">
    <property type="entry name" value="HYBRID SIGNAL TRANSDUCTION HISTIDINE KINASE C"/>
    <property type="match status" value="1"/>
</dbReference>
<keyword evidence="6" id="KW-1185">Reference proteome</keyword>
<proteinExistence type="predicted"/>
<dbReference type="Gene3D" id="1.10.287.130">
    <property type="match status" value="1"/>
</dbReference>
<dbReference type="GO" id="GO:0016301">
    <property type="term" value="F:kinase activity"/>
    <property type="evidence" value="ECO:0007669"/>
    <property type="project" value="UniProtKB-KW"/>
</dbReference>
<evidence type="ECO:0000256" key="3">
    <source>
        <dbReference type="ARBA" id="ARBA00022553"/>
    </source>
</evidence>
<dbReference type="InterPro" id="IPR036097">
    <property type="entry name" value="HisK_dim/P_sf"/>
</dbReference>
<dbReference type="Proteomes" id="UP001221411">
    <property type="component" value="Unassembled WGS sequence"/>
</dbReference>
<evidence type="ECO:0000313" key="6">
    <source>
        <dbReference type="Proteomes" id="UP001221411"/>
    </source>
</evidence>
<evidence type="ECO:0000256" key="2">
    <source>
        <dbReference type="ARBA" id="ARBA00012438"/>
    </source>
</evidence>